<evidence type="ECO:0000313" key="2">
    <source>
        <dbReference type="EMBL" id="SEQ01028.1"/>
    </source>
</evidence>
<evidence type="ECO:0000259" key="1">
    <source>
        <dbReference type="Pfam" id="PF01609"/>
    </source>
</evidence>
<name>A0A1H9CKA0_9PROT</name>
<proteinExistence type="predicted"/>
<gene>
    <name evidence="2" type="ORF">SAMN05421510_101517</name>
</gene>
<dbReference type="Proteomes" id="UP000181998">
    <property type="component" value="Unassembled WGS sequence"/>
</dbReference>
<dbReference type="PANTHER" id="PTHR30007">
    <property type="entry name" value="PHP DOMAIN PROTEIN"/>
    <property type="match status" value="1"/>
</dbReference>
<accession>A0A1H9CKA0</accession>
<organism evidence="2 3">
    <name type="scientific">Nitrosomonas ureae</name>
    <dbReference type="NCBI Taxonomy" id="44577"/>
    <lineage>
        <taxon>Bacteria</taxon>
        <taxon>Pseudomonadati</taxon>
        <taxon>Pseudomonadota</taxon>
        <taxon>Betaproteobacteria</taxon>
        <taxon>Nitrosomonadales</taxon>
        <taxon>Nitrosomonadaceae</taxon>
        <taxon>Nitrosomonas</taxon>
    </lineage>
</organism>
<dbReference type="NCBIfam" id="NF033580">
    <property type="entry name" value="transpos_IS5_3"/>
    <property type="match status" value="1"/>
</dbReference>
<dbReference type="InterPro" id="IPR002559">
    <property type="entry name" value="Transposase_11"/>
</dbReference>
<dbReference type="AlphaFoldDB" id="A0A1H9CKA0"/>
<dbReference type="EMBL" id="FOFX01000015">
    <property type="protein sequence ID" value="SEQ01028.1"/>
    <property type="molecule type" value="Genomic_DNA"/>
</dbReference>
<reference evidence="2 3" key="1">
    <citation type="submission" date="2016-10" db="EMBL/GenBank/DDBJ databases">
        <authorList>
            <person name="de Groot N.N."/>
        </authorList>
    </citation>
    <scope>NUCLEOTIDE SEQUENCE [LARGE SCALE GENOMIC DNA]</scope>
    <source>
        <strain evidence="2 3">Nm9</strain>
    </source>
</reference>
<feature type="domain" description="Transposase IS4-like" evidence="1">
    <location>
        <begin position="17"/>
        <end position="134"/>
    </location>
</feature>
<dbReference type="Pfam" id="PF01609">
    <property type="entry name" value="DDE_Tnp_1"/>
    <property type="match status" value="1"/>
</dbReference>
<sequence length="155" mass="17451">MDKDPQAIGISRAGNNTKVHLVVDGYGLPIEFEITGGEVNDCSVAPDLIARLPDTQAIVAHKGYDSECIREQITKKGARAVIPRKRNSLKGNADMDWGLYRYRHVVENAFARLKHYRAIATRYDKLKRNFESMVAMHVDICGYLCEMSADSSKEY</sequence>
<dbReference type="GO" id="GO:0003677">
    <property type="term" value="F:DNA binding"/>
    <property type="evidence" value="ECO:0007669"/>
    <property type="project" value="InterPro"/>
</dbReference>
<dbReference type="GO" id="GO:0004803">
    <property type="term" value="F:transposase activity"/>
    <property type="evidence" value="ECO:0007669"/>
    <property type="project" value="InterPro"/>
</dbReference>
<protein>
    <submittedName>
        <fullName evidence="2">Transposase</fullName>
    </submittedName>
</protein>
<dbReference type="GO" id="GO:0006313">
    <property type="term" value="P:DNA transposition"/>
    <property type="evidence" value="ECO:0007669"/>
    <property type="project" value="InterPro"/>
</dbReference>
<dbReference type="PANTHER" id="PTHR30007:SF1">
    <property type="entry name" value="BLR1914 PROTEIN"/>
    <property type="match status" value="1"/>
</dbReference>
<evidence type="ECO:0000313" key="3">
    <source>
        <dbReference type="Proteomes" id="UP000181998"/>
    </source>
</evidence>